<dbReference type="Pfam" id="PF07238">
    <property type="entry name" value="PilZ"/>
    <property type="match status" value="1"/>
</dbReference>
<evidence type="ECO:0000256" key="1">
    <source>
        <dbReference type="SAM" id="MobiDB-lite"/>
    </source>
</evidence>
<dbReference type="GO" id="GO:0035438">
    <property type="term" value="F:cyclic-di-GMP binding"/>
    <property type="evidence" value="ECO:0007669"/>
    <property type="project" value="InterPro"/>
</dbReference>
<dbReference type="AlphaFoldDB" id="A0A246JUL1"/>
<evidence type="ECO:0000313" key="4">
    <source>
        <dbReference type="Proteomes" id="UP000197097"/>
    </source>
</evidence>
<dbReference type="InterPro" id="IPR009875">
    <property type="entry name" value="PilZ_domain"/>
</dbReference>
<dbReference type="EMBL" id="NISJ01000005">
    <property type="protein sequence ID" value="OWQ96747.1"/>
    <property type="molecule type" value="Genomic_DNA"/>
</dbReference>
<feature type="region of interest" description="Disordered" evidence="1">
    <location>
        <begin position="1"/>
        <end position="22"/>
    </location>
</feature>
<sequence>MSHNGADTASKAASEKRQPRQSRLVKAAFGCERFGRFDITIRNVSETGVGGQAPHALLIGERVTVYLPGHAPMMGTVRWVVDRRFGVETDVKIEPGRLRTASGEQLVAADSSLEFQLFNPPKATTWRPGLTIATNVPGHFGRKR</sequence>
<comment type="caution">
    <text evidence="3">The sequence shown here is derived from an EMBL/GenBank/DDBJ whole genome shotgun (WGS) entry which is preliminary data.</text>
</comment>
<name>A0A246JUL1_9SPHN</name>
<gene>
    <name evidence="3" type="ORF">CDQ91_11015</name>
</gene>
<organism evidence="3 4">
    <name type="scientific">Sphingopyxis witflariensis</name>
    <dbReference type="NCBI Taxonomy" id="173675"/>
    <lineage>
        <taxon>Bacteria</taxon>
        <taxon>Pseudomonadati</taxon>
        <taxon>Pseudomonadota</taxon>
        <taxon>Alphaproteobacteria</taxon>
        <taxon>Sphingomonadales</taxon>
        <taxon>Sphingomonadaceae</taxon>
        <taxon>Sphingopyxis</taxon>
    </lineage>
</organism>
<keyword evidence="4" id="KW-1185">Reference proteome</keyword>
<proteinExistence type="predicted"/>
<protein>
    <submittedName>
        <fullName evidence="3">Pilus assembly protein PilZ</fullName>
    </submittedName>
</protein>
<feature type="domain" description="PilZ" evidence="2">
    <location>
        <begin position="35"/>
        <end position="92"/>
    </location>
</feature>
<reference evidence="3 4" key="1">
    <citation type="journal article" date="2002" name="Int. J. Syst. Evol. Microbiol.">
        <title>Sphingopyxis witflariensis sp. nov., isolated from activated sludge.</title>
        <authorList>
            <person name="Kampfer P."/>
            <person name="Witzenberger R."/>
            <person name="Denner E.B."/>
            <person name="Busse H.J."/>
            <person name="Neef A."/>
        </authorList>
    </citation>
    <scope>NUCLEOTIDE SEQUENCE [LARGE SCALE GENOMIC DNA]</scope>
    <source>
        <strain evidence="3 4">DSM 14551</strain>
    </source>
</reference>
<evidence type="ECO:0000259" key="2">
    <source>
        <dbReference type="Pfam" id="PF07238"/>
    </source>
</evidence>
<evidence type="ECO:0000313" key="3">
    <source>
        <dbReference type="EMBL" id="OWQ96747.1"/>
    </source>
</evidence>
<accession>A0A246JUL1</accession>
<dbReference type="OrthoDB" id="7506964at2"/>
<dbReference type="Proteomes" id="UP000197097">
    <property type="component" value="Unassembled WGS sequence"/>
</dbReference>